<keyword evidence="3" id="KW-1185">Reference proteome</keyword>
<reference evidence="2" key="1">
    <citation type="submission" date="2022-08" db="EMBL/GenBank/DDBJ databases">
        <authorList>
            <consortium name="DOE Joint Genome Institute"/>
            <person name="Min B."/>
            <person name="Riley R."/>
            <person name="Sierra-Patev S."/>
            <person name="Naranjo-Ortiz M."/>
            <person name="Looney B."/>
            <person name="Konkel Z."/>
            <person name="Slot J.C."/>
            <person name="Sakamoto Y."/>
            <person name="Steenwyk J.L."/>
            <person name="Rokas A."/>
            <person name="Carro J."/>
            <person name="Camarero S."/>
            <person name="Ferreira P."/>
            <person name="Molpeceres G."/>
            <person name="Ruiz-Duenas F.J."/>
            <person name="Serrano A."/>
            <person name="Henrissat B."/>
            <person name="Drula E."/>
            <person name="Hughes K.W."/>
            <person name="Mata J.L."/>
            <person name="Ishikawa N.K."/>
            <person name="Vargas-Isla R."/>
            <person name="Ushijima S."/>
            <person name="Smith C.A."/>
            <person name="Ahrendt S."/>
            <person name="Andreopoulos W."/>
            <person name="He G."/>
            <person name="Labutti K."/>
            <person name="Lipzen A."/>
            <person name="Ng V."/>
            <person name="Sandor L."/>
            <person name="Barry K."/>
            <person name="Martinez A.T."/>
            <person name="Xiao Y."/>
            <person name="Gibbons J.G."/>
            <person name="Terashima K."/>
            <person name="Hibbett D.S."/>
            <person name="Grigoriev I.V."/>
        </authorList>
    </citation>
    <scope>NUCLEOTIDE SEQUENCE</scope>
    <source>
        <strain evidence="2">TFB9207</strain>
    </source>
</reference>
<keyword evidence="1" id="KW-0732">Signal</keyword>
<feature type="signal peptide" evidence="1">
    <location>
        <begin position="1"/>
        <end position="19"/>
    </location>
</feature>
<organism evidence="2 3">
    <name type="scientific">Lentinula raphanica</name>
    <dbReference type="NCBI Taxonomy" id="153919"/>
    <lineage>
        <taxon>Eukaryota</taxon>
        <taxon>Fungi</taxon>
        <taxon>Dikarya</taxon>
        <taxon>Basidiomycota</taxon>
        <taxon>Agaricomycotina</taxon>
        <taxon>Agaricomycetes</taxon>
        <taxon>Agaricomycetidae</taxon>
        <taxon>Agaricales</taxon>
        <taxon>Marasmiineae</taxon>
        <taxon>Omphalotaceae</taxon>
        <taxon>Lentinula</taxon>
    </lineage>
</organism>
<dbReference type="Proteomes" id="UP001163846">
    <property type="component" value="Unassembled WGS sequence"/>
</dbReference>
<feature type="chain" id="PRO_5041344784" evidence="1">
    <location>
        <begin position="20"/>
        <end position="114"/>
    </location>
</feature>
<evidence type="ECO:0000256" key="1">
    <source>
        <dbReference type="SAM" id="SignalP"/>
    </source>
</evidence>
<evidence type="ECO:0000313" key="2">
    <source>
        <dbReference type="EMBL" id="KAJ3833865.1"/>
    </source>
</evidence>
<proteinExistence type="predicted"/>
<name>A0AA38U903_9AGAR</name>
<gene>
    <name evidence="2" type="ORF">F5878DRAFT_385316</name>
</gene>
<dbReference type="AlphaFoldDB" id="A0AA38U903"/>
<dbReference type="EMBL" id="MU806621">
    <property type="protein sequence ID" value="KAJ3833865.1"/>
    <property type="molecule type" value="Genomic_DNA"/>
</dbReference>
<accession>A0AA38U903</accession>
<sequence>MMMFFTAAAATIGVVSVRALPVPDLDAQAMISTSELPSAIDVHNQASPQDGKEITVNKRRFLNKTPVYLARSSELIKLDAHFAAHFKPMAFQVIPFVVYKDDAQWGAGRLFMEY</sequence>
<evidence type="ECO:0000313" key="3">
    <source>
        <dbReference type="Proteomes" id="UP001163846"/>
    </source>
</evidence>
<comment type="caution">
    <text evidence="2">The sequence shown here is derived from an EMBL/GenBank/DDBJ whole genome shotgun (WGS) entry which is preliminary data.</text>
</comment>
<protein>
    <submittedName>
        <fullName evidence="2">Uncharacterized protein</fullName>
    </submittedName>
</protein>